<reference evidence="3 4" key="1">
    <citation type="submission" date="2017-09" db="EMBL/GenBank/DDBJ databases">
        <title>Complete genome sequence of Janthinobacterium svalbardensis PAMC 27463.</title>
        <authorList>
            <person name="Cho Y.-J."/>
            <person name="Cho A."/>
            <person name="Kim O.-S."/>
            <person name="Lee J.-I."/>
        </authorList>
    </citation>
    <scope>NUCLEOTIDE SEQUENCE [LARGE SCALE GENOMIC DNA]</scope>
    <source>
        <strain evidence="3 4">PAMC 27463</strain>
    </source>
</reference>
<dbReference type="Proteomes" id="UP000218437">
    <property type="component" value="Chromosome"/>
</dbReference>
<dbReference type="Pfam" id="PF12571">
    <property type="entry name" value="Phage_tail_fib"/>
    <property type="match status" value="1"/>
</dbReference>
<evidence type="ECO:0008006" key="5">
    <source>
        <dbReference type="Google" id="ProtNLM"/>
    </source>
</evidence>
<dbReference type="KEGG" id="jsv:CNX70_08010"/>
<dbReference type="PANTHER" id="PTHR35191">
    <property type="entry name" value="PROPHAGE SIDE TAIL FIBER PROTEIN HOMOLOG STFQ-RELATED"/>
    <property type="match status" value="1"/>
</dbReference>
<evidence type="ECO:0000313" key="3">
    <source>
        <dbReference type="EMBL" id="ATD60143.1"/>
    </source>
</evidence>
<dbReference type="EMBL" id="CP023422">
    <property type="protein sequence ID" value="ATD60143.1"/>
    <property type="molecule type" value="Genomic_DNA"/>
</dbReference>
<proteinExistence type="predicted"/>
<dbReference type="AlphaFoldDB" id="A0A290WTE7"/>
<dbReference type="InterPro" id="IPR022225">
    <property type="entry name" value="Phage_tail_fibre_N"/>
</dbReference>
<dbReference type="InterPro" id="IPR054075">
    <property type="entry name" value="Gp53-like_C"/>
</dbReference>
<feature type="domain" description="Phage tail fibre protein N-terminal" evidence="1">
    <location>
        <begin position="1"/>
        <end position="149"/>
    </location>
</feature>
<keyword evidence="4" id="KW-1185">Reference proteome</keyword>
<gene>
    <name evidence="3" type="ORF">CNX70_08010</name>
</gene>
<sequence>MSTYFAILTEVGEAKLANAIALGQTLKLKSLAVGDGNGTLPLPERKQKALVHEVRRAGLNQLTVDPANTSQIIVEQVLPEDVGGWWIREIGIFDEAGDLCAVANCPPSYKPLMAEGSGRTQVVRIVLIVASTAAIELKIDPSIILATRKYVDDQDITVRAYSDAQLAKHLAAVDPHPLLAKVAYVDQQDASARTYGDQQLAKHQAALDPHPLLAKVAYVDQQDASARAYGDQQLAKHQAAADPHPLLAKVTYVDQQDSNVAAYGDQQLAKHLAADDPHPLLAKVAYVDQQDASARTYGDQQLAKHQAAADPHPLLAKVAYVDQQDASARAYGDQQLAKHAAAADPHPQYSMKEVATPPKFDASGKLVNADFVQRAQGNMVRYADVIESRTLTAEDMGCAVYFPYSGRTITIPPPESLGIPNNSGKCVRFFGLFNSGTILAAPGVNIGFDVGSVPSITIKPGQFLTLMATGSGVWQVIESTAELWRNADFTPHLASTGSQPLPGGFILQWIAAANAGGSGTAADTPYDMAFPNAVVAVSAIHIGSDTSVNITVDGSAPNKLAGVRLRSNYTNGASVMAYVLAIGY</sequence>
<evidence type="ECO:0000259" key="1">
    <source>
        <dbReference type="Pfam" id="PF12571"/>
    </source>
</evidence>
<name>A0A290WTE7_9BURK</name>
<dbReference type="InterPro" id="IPR051934">
    <property type="entry name" value="Phage_Tail_Fiber_Structural"/>
</dbReference>
<dbReference type="RefSeq" id="WP_096234274.1">
    <property type="nucleotide sequence ID" value="NZ_CP023422.1"/>
</dbReference>
<feature type="domain" description="Putative tail fiber protein gp53-like C-terminal" evidence="2">
    <location>
        <begin position="501"/>
        <end position="584"/>
    </location>
</feature>
<organism evidence="3 4">
    <name type="scientific">Janthinobacterium svalbardensis</name>
    <dbReference type="NCBI Taxonomy" id="368607"/>
    <lineage>
        <taxon>Bacteria</taxon>
        <taxon>Pseudomonadati</taxon>
        <taxon>Pseudomonadota</taxon>
        <taxon>Betaproteobacteria</taxon>
        <taxon>Burkholderiales</taxon>
        <taxon>Oxalobacteraceae</taxon>
        <taxon>Janthinobacterium</taxon>
    </lineage>
</organism>
<dbReference type="Pfam" id="PF21882">
    <property type="entry name" value="Gp53-like_C"/>
    <property type="match status" value="1"/>
</dbReference>
<evidence type="ECO:0000259" key="2">
    <source>
        <dbReference type="Pfam" id="PF21882"/>
    </source>
</evidence>
<evidence type="ECO:0000313" key="4">
    <source>
        <dbReference type="Proteomes" id="UP000218437"/>
    </source>
</evidence>
<dbReference type="PANTHER" id="PTHR35191:SF1">
    <property type="entry name" value="PROPHAGE SIDE TAIL FIBER PROTEIN HOMOLOG STFQ-RELATED"/>
    <property type="match status" value="1"/>
</dbReference>
<dbReference type="Gene3D" id="2.60.40.3940">
    <property type="match status" value="1"/>
</dbReference>
<protein>
    <recommendedName>
        <fullName evidence="5">Phage tail protein</fullName>
    </recommendedName>
</protein>
<accession>A0A290WTE7</accession>